<organism evidence="3 4">
    <name type="scientific">Stentor coeruleus</name>
    <dbReference type="NCBI Taxonomy" id="5963"/>
    <lineage>
        <taxon>Eukaryota</taxon>
        <taxon>Sar</taxon>
        <taxon>Alveolata</taxon>
        <taxon>Ciliophora</taxon>
        <taxon>Postciliodesmatophora</taxon>
        <taxon>Heterotrichea</taxon>
        <taxon>Heterotrichida</taxon>
        <taxon>Stentoridae</taxon>
        <taxon>Stentor</taxon>
    </lineage>
</organism>
<protein>
    <recommendedName>
        <fullName evidence="5">DUF4200 domain-containing protein</fullName>
    </recommendedName>
</protein>
<feature type="coiled-coil region" evidence="1">
    <location>
        <begin position="200"/>
        <end position="259"/>
    </location>
</feature>
<keyword evidence="1" id="KW-0175">Coiled coil</keyword>
<proteinExistence type="predicted"/>
<accession>A0A1R2C9C4</accession>
<keyword evidence="4" id="KW-1185">Reference proteome</keyword>
<evidence type="ECO:0000313" key="3">
    <source>
        <dbReference type="EMBL" id="OMJ85613.1"/>
    </source>
</evidence>
<feature type="region of interest" description="Disordered" evidence="2">
    <location>
        <begin position="23"/>
        <end position="49"/>
    </location>
</feature>
<comment type="caution">
    <text evidence="3">The sequence shown here is derived from an EMBL/GenBank/DDBJ whole genome shotgun (WGS) entry which is preliminary data.</text>
</comment>
<dbReference type="EMBL" id="MPUH01000231">
    <property type="protein sequence ID" value="OMJ85613.1"/>
    <property type="molecule type" value="Genomic_DNA"/>
</dbReference>
<dbReference type="OrthoDB" id="296846at2759"/>
<evidence type="ECO:0000256" key="1">
    <source>
        <dbReference type="SAM" id="Coils"/>
    </source>
</evidence>
<name>A0A1R2C9C4_9CILI</name>
<reference evidence="3 4" key="1">
    <citation type="submission" date="2016-11" db="EMBL/GenBank/DDBJ databases">
        <title>The macronuclear genome of Stentor coeruleus: a giant cell with tiny introns.</title>
        <authorList>
            <person name="Slabodnick M."/>
            <person name="Ruby J.G."/>
            <person name="Reiff S.B."/>
            <person name="Swart E.C."/>
            <person name="Gosai S."/>
            <person name="Prabakaran S."/>
            <person name="Witkowska E."/>
            <person name="Larue G.E."/>
            <person name="Fisher S."/>
            <person name="Freeman R.M."/>
            <person name="Gunawardena J."/>
            <person name="Chu W."/>
            <person name="Stover N.A."/>
            <person name="Gregory B.D."/>
            <person name="Nowacki M."/>
            <person name="Derisi J."/>
            <person name="Roy S.W."/>
            <person name="Marshall W.F."/>
            <person name="Sood P."/>
        </authorList>
    </citation>
    <scope>NUCLEOTIDE SEQUENCE [LARGE SCALE GENOMIC DNA]</scope>
    <source>
        <strain evidence="3">WM001</strain>
    </source>
</reference>
<feature type="compositionally biased region" description="Basic and acidic residues" evidence="2">
    <location>
        <begin position="40"/>
        <end position="49"/>
    </location>
</feature>
<gene>
    <name evidence="3" type="ORF">SteCoe_13027</name>
</gene>
<evidence type="ECO:0000313" key="4">
    <source>
        <dbReference type="Proteomes" id="UP000187209"/>
    </source>
</evidence>
<dbReference type="AlphaFoldDB" id="A0A1R2C9C4"/>
<dbReference type="Proteomes" id="UP000187209">
    <property type="component" value="Unassembled WGS sequence"/>
</dbReference>
<sequence length="479" mass="56579">MQSSNTFKKPLLPLLRSTSNSKFSLLSSQTRKKHPYSHNSSDEEKQSVERLSDWEKKDAQLEIMHSIDEATLKLNKRITGQDIVEELKIKRKYKNILPSIQSSRVISLVDTARLRRIKKENEQVFKERCRYFRLFEEDLMNSGSELQEKLDKVKYERSILREQSCLIRKKMIQAIEDYESAKETLLDFESKQGIKSQFELSTWNRDRMKLKKKLEDKEQEKIQVTEEVENDIKKINDDLEKLDAQCKKLKKKIELVRVAQTKHFFELLKEGKDTKNEGLQWIVIMLWKLGETVSYADFPEFLDEDAIHCILFLSQKTLEAEEIVQKIVNPAKKTNSTHKFFDKKINIKKRIKDLIQNIKAQRPEYNYDRKSRAVSIKWIPYDLYNEQENNISSMMEVNKYENYVTKINEMIRATKNSEIQRLAFESNLHGYEAKYNASLKELVNAIVGVENCEKHLHLILKQQQRHFNLLQASGFGKAN</sequence>
<evidence type="ECO:0008006" key="5">
    <source>
        <dbReference type="Google" id="ProtNLM"/>
    </source>
</evidence>
<evidence type="ECO:0000256" key="2">
    <source>
        <dbReference type="SAM" id="MobiDB-lite"/>
    </source>
</evidence>